<name>A0A2S7DJ33_9XANT</name>
<dbReference type="EMBL" id="MDEH01000002">
    <property type="protein sequence ID" value="PPU73821.1"/>
    <property type="molecule type" value="Genomic_DNA"/>
</dbReference>
<organism evidence="1 2">
    <name type="scientific">Xanthomonas melonis</name>
    <dbReference type="NCBI Taxonomy" id="56456"/>
    <lineage>
        <taxon>Bacteria</taxon>
        <taxon>Pseudomonadati</taxon>
        <taxon>Pseudomonadota</taxon>
        <taxon>Gammaproteobacteria</taxon>
        <taxon>Lysobacterales</taxon>
        <taxon>Lysobacteraceae</taxon>
        <taxon>Xanthomonas</taxon>
    </lineage>
</organism>
<evidence type="ECO:0000313" key="2">
    <source>
        <dbReference type="Proteomes" id="UP000239865"/>
    </source>
</evidence>
<comment type="caution">
    <text evidence="1">The sequence shown here is derived from an EMBL/GenBank/DDBJ whole genome shotgun (WGS) entry which is preliminary data.</text>
</comment>
<dbReference type="Proteomes" id="UP000239865">
    <property type="component" value="Unassembled WGS sequence"/>
</dbReference>
<reference evidence="1 2" key="1">
    <citation type="submission" date="2016-08" db="EMBL/GenBank/DDBJ databases">
        <authorList>
            <person name="Seilhamer J.J."/>
        </authorList>
    </citation>
    <scope>NUCLEOTIDE SEQUENCE [LARGE SCALE GENOMIC DNA]</scope>
    <source>
        <strain evidence="1 2">CFBP4644</strain>
    </source>
</reference>
<dbReference type="AlphaFoldDB" id="A0A2S7DJ33"/>
<protein>
    <submittedName>
        <fullName evidence="1">Uncharacterized protein</fullName>
    </submittedName>
</protein>
<accession>A0A2S7DJ33</accession>
<evidence type="ECO:0000313" key="1">
    <source>
        <dbReference type="EMBL" id="PPU73821.1"/>
    </source>
</evidence>
<proteinExistence type="predicted"/>
<gene>
    <name evidence="1" type="ORF">XmelCFBP4644_04975</name>
</gene>
<sequence>MSPAGCQRALTRTALVSRFAQGGTASMAVVDIVIPGRATAPPVMEAAGDVQDVGSLALEEAHCPHPPFGHLLPLAGEGDPPVESTPPFGHLPALAGEGDLPVESTPPFGHLLALAGEGDLPVESPGATSLAGPETALQTQAPCSNMIPSRLTRPRWPALADTAASANAQLGALLLQRYSASLRGSQR</sequence>